<reference evidence="3 4" key="1">
    <citation type="submission" date="2015-12" db="EMBL/GenBank/DDBJ databases">
        <title>Draft genome sequence of Moniliophthora roreri, the causal agent of frosty pod rot of cacao.</title>
        <authorList>
            <person name="Aime M.C."/>
            <person name="Diaz-Valderrama J.R."/>
            <person name="Kijpornyongpan T."/>
            <person name="Phillips-Mora W."/>
        </authorList>
    </citation>
    <scope>NUCLEOTIDE SEQUENCE [LARGE SCALE GENOMIC DNA]</scope>
    <source>
        <strain evidence="3 4">MCA 2952</strain>
    </source>
</reference>
<keyword evidence="2" id="KW-0472">Membrane</keyword>
<evidence type="ECO:0000256" key="2">
    <source>
        <dbReference type="SAM" id="Phobius"/>
    </source>
</evidence>
<accession>A0A0W0GEP5</accession>
<organism evidence="3 4">
    <name type="scientific">Moniliophthora roreri</name>
    <name type="common">Frosty pod rot fungus</name>
    <name type="synonym">Monilia roreri</name>
    <dbReference type="NCBI Taxonomy" id="221103"/>
    <lineage>
        <taxon>Eukaryota</taxon>
        <taxon>Fungi</taxon>
        <taxon>Dikarya</taxon>
        <taxon>Basidiomycota</taxon>
        <taxon>Agaricomycotina</taxon>
        <taxon>Agaricomycetes</taxon>
        <taxon>Agaricomycetidae</taxon>
        <taxon>Agaricales</taxon>
        <taxon>Marasmiineae</taxon>
        <taxon>Marasmiaceae</taxon>
        <taxon>Moniliophthora</taxon>
    </lineage>
</organism>
<name>A0A0W0GEP5_MONRR</name>
<sequence length="303" mass="33849">MSTLRTSQNPLLCAENPVPDNAGNYLAYGLSALLLCLAAAFWPYLRSRYPCFTTSELTAKQKRVNQVYDTALITVSLVRFGDELQEKASRLTVSKIRASKIRSRDLNMDKTSQSLWKVYLGFHPSLVPDIVAWYKDAQDLEHDIQLLIESDTQCQSEVETATLTNAVNGSNSLQHILPVFSLGDTSPCCQREGSSSVTRHRHRRPPPTTTASRTATIQSEEKIPRNPVQRPLFHGRKKIYLGFPLHLVLLVVAWTSRSQTQCSSHNSGYFELELNLNGPKANVPPSDTTARHGKYPIPSAGYH</sequence>
<evidence type="ECO:0000313" key="4">
    <source>
        <dbReference type="Proteomes" id="UP000054988"/>
    </source>
</evidence>
<gene>
    <name evidence="3" type="ORF">WG66_382</name>
</gene>
<comment type="caution">
    <text evidence="3">The sequence shown here is derived from an EMBL/GenBank/DDBJ whole genome shotgun (WGS) entry which is preliminary data.</text>
</comment>
<evidence type="ECO:0000256" key="1">
    <source>
        <dbReference type="SAM" id="MobiDB-lite"/>
    </source>
</evidence>
<keyword evidence="2" id="KW-1133">Transmembrane helix</keyword>
<proteinExistence type="predicted"/>
<feature type="transmembrane region" description="Helical" evidence="2">
    <location>
        <begin position="25"/>
        <end position="45"/>
    </location>
</feature>
<evidence type="ECO:0000313" key="3">
    <source>
        <dbReference type="EMBL" id="KTB47039.1"/>
    </source>
</evidence>
<keyword evidence="2" id="KW-0812">Transmembrane</keyword>
<dbReference type="Proteomes" id="UP000054988">
    <property type="component" value="Unassembled WGS sequence"/>
</dbReference>
<feature type="region of interest" description="Disordered" evidence="1">
    <location>
        <begin position="281"/>
        <end position="303"/>
    </location>
</feature>
<protein>
    <submittedName>
        <fullName evidence="3">Uncharacterized protein</fullName>
    </submittedName>
</protein>
<feature type="region of interest" description="Disordered" evidence="1">
    <location>
        <begin position="191"/>
        <end position="226"/>
    </location>
</feature>
<dbReference type="EMBL" id="LATX01000155">
    <property type="protein sequence ID" value="KTB47039.1"/>
    <property type="molecule type" value="Genomic_DNA"/>
</dbReference>
<dbReference type="AlphaFoldDB" id="A0A0W0GEP5"/>